<dbReference type="Proteomes" id="UP000708576">
    <property type="component" value="Unassembled WGS sequence"/>
</dbReference>
<name>A0ABS5JSR2_9BACT</name>
<accession>A0ABS5JSR2</accession>
<evidence type="ECO:0008006" key="5">
    <source>
        <dbReference type="Google" id="ProtNLM"/>
    </source>
</evidence>
<proteinExistence type="inferred from homology"/>
<evidence type="ECO:0000313" key="3">
    <source>
        <dbReference type="EMBL" id="MBS2097964.1"/>
    </source>
</evidence>
<organism evidence="3 4">
    <name type="scientific">Carboxylicivirga linearis</name>
    <dbReference type="NCBI Taxonomy" id="1628157"/>
    <lineage>
        <taxon>Bacteria</taxon>
        <taxon>Pseudomonadati</taxon>
        <taxon>Bacteroidota</taxon>
        <taxon>Bacteroidia</taxon>
        <taxon>Marinilabiliales</taxon>
        <taxon>Marinilabiliaceae</taxon>
        <taxon>Carboxylicivirga</taxon>
    </lineage>
</organism>
<evidence type="ECO:0000256" key="2">
    <source>
        <dbReference type="PROSITE-ProRule" id="PRU01282"/>
    </source>
</evidence>
<comment type="similarity">
    <text evidence="1 2">Belongs to the ArsC family.</text>
</comment>
<protein>
    <recommendedName>
        <fullName evidence="5">Arsenate reductase</fullName>
    </recommendedName>
</protein>
<comment type="caution">
    <text evidence="3">The sequence shown here is derived from an EMBL/GenBank/DDBJ whole genome shotgun (WGS) entry which is preliminary data.</text>
</comment>
<dbReference type="Pfam" id="PF03960">
    <property type="entry name" value="ArsC"/>
    <property type="match status" value="1"/>
</dbReference>
<sequence>MLGKAYIIKSCGTCKRILKGVKEYGNIEIIDIKVAPLSVDEVDGLARKAGSYEAIFNKQSKKYREEGLAHKQLNEEDIRRYIIDEYTFLKRPIFLIDEMIFIGNSNKSVSSLMNYLNMKSKQQ</sequence>
<reference evidence="3 4" key="1">
    <citation type="journal article" date="2015" name="Int. J. Syst. Evol. Microbiol.">
        <title>Carboxylicivirga linearis sp. nov., isolated from a sea cucumber culture pond.</title>
        <authorList>
            <person name="Wang F.Q."/>
            <person name="Zhou Y.X."/>
            <person name="Lin X.Z."/>
            <person name="Chen G.J."/>
            <person name="Du Z.J."/>
        </authorList>
    </citation>
    <scope>NUCLEOTIDE SEQUENCE [LARGE SCALE GENOMIC DNA]</scope>
    <source>
        <strain evidence="3 4">FB218</strain>
    </source>
</reference>
<dbReference type="PROSITE" id="PS51353">
    <property type="entry name" value="ARSC"/>
    <property type="match status" value="1"/>
</dbReference>
<evidence type="ECO:0000256" key="1">
    <source>
        <dbReference type="ARBA" id="ARBA00007198"/>
    </source>
</evidence>
<dbReference type="Gene3D" id="3.40.30.10">
    <property type="entry name" value="Glutaredoxin"/>
    <property type="match status" value="1"/>
</dbReference>
<evidence type="ECO:0000313" key="4">
    <source>
        <dbReference type="Proteomes" id="UP000708576"/>
    </source>
</evidence>
<gene>
    <name evidence="3" type="ORF">KEM10_06695</name>
</gene>
<dbReference type="SUPFAM" id="SSF52833">
    <property type="entry name" value="Thioredoxin-like"/>
    <property type="match status" value="1"/>
</dbReference>
<dbReference type="PANTHER" id="PTHR30041:SF8">
    <property type="entry name" value="PROTEIN YFFB"/>
    <property type="match status" value="1"/>
</dbReference>
<dbReference type="RefSeq" id="WP_212215119.1">
    <property type="nucleotide sequence ID" value="NZ_JAGUCO010000003.1"/>
</dbReference>
<dbReference type="InterPro" id="IPR036249">
    <property type="entry name" value="Thioredoxin-like_sf"/>
</dbReference>
<keyword evidence="4" id="KW-1185">Reference proteome</keyword>
<dbReference type="PANTHER" id="PTHR30041">
    <property type="entry name" value="ARSENATE REDUCTASE"/>
    <property type="match status" value="1"/>
</dbReference>
<dbReference type="EMBL" id="JAGUCO010000003">
    <property type="protein sequence ID" value="MBS2097964.1"/>
    <property type="molecule type" value="Genomic_DNA"/>
</dbReference>
<dbReference type="InterPro" id="IPR006660">
    <property type="entry name" value="Arsenate_reductase-like"/>
</dbReference>